<comment type="caution">
    <text evidence="2">The sequence shown here is derived from an EMBL/GenBank/DDBJ whole genome shotgun (WGS) entry which is preliminary data.</text>
</comment>
<organism evidence="2 3">
    <name type="scientific">Bremia lactucae</name>
    <name type="common">Lettuce downy mildew</name>
    <dbReference type="NCBI Taxonomy" id="4779"/>
    <lineage>
        <taxon>Eukaryota</taxon>
        <taxon>Sar</taxon>
        <taxon>Stramenopiles</taxon>
        <taxon>Oomycota</taxon>
        <taxon>Peronosporomycetes</taxon>
        <taxon>Peronosporales</taxon>
        <taxon>Peronosporaceae</taxon>
        <taxon>Bremia</taxon>
    </lineage>
</organism>
<keyword evidence="3" id="KW-1185">Reference proteome</keyword>
<feature type="coiled-coil region" evidence="1">
    <location>
        <begin position="88"/>
        <end position="122"/>
    </location>
</feature>
<dbReference type="Proteomes" id="UP000294530">
    <property type="component" value="Unassembled WGS sequence"/>
</dbReference>
<gene>
    <name evidence="2" type="ORF">CCR75_004462</name>
</gene>
<dbReference type="GeneID" id="94348219"/>
<dbReference type="AlphaFoldDB" id="A0A976NY21"/>
<evidence type="ECO:0000256" key="1">
    <source>
        <dbReference type="SAM" id="Coils"/>
    </source>
</evidence>
<name>A0A976NY21_BRELC</name>
<sequence>MSGRPYARNPHATACSGPRDLEAILPHSFRIEAPMHRRDAKSKAIRSAIRRRCKQKNWRKIISLRQQKCADTVKDQSDLSECKSEEKRQETVDVVATATRQLQELEQKLKDLTDQKHAKFQLLKEILVEEARSKTT</sequence>
<evidence type="ECO:0000313" key="2">
    <source>
        <dbReference type="EMBL" id="TDH72027.1"/>
    </source>
</evidence>
<protein>
    <submittedName>
        <fullName evidence="2">Uncharacterized protein</fullName>
    </submittedName>
</protein>
<evidence type="ECO:0000313" key="3">
    <source>
        <dbReference type="Proteomes" id="UP000294530"/>
    </source>
</evidence>
<accession>A0A976NY21</accession>
<dbReference type="RefSeq" id="XP_067821526.1">
    <property type="nucleotide sequence ID" value="XM_067962548.1"/>
</dbReference>
<dbReference type="KEGG" id="blac:94348219"/>
<proteinExistence type="predicted"/>
<dbReference type="EMBL" id="SHOA02000012">
    <property type="protein sequence ID" value="TDH72027.1"/>
    <property type="molecule type" value="Genomic_DNA"/>
</dbReference>
<dbReference type="OrthoDB" id="166466at2759"/>
<keyword evidence="1" id="KW-0175">Coiled coil</keyword>
<reference evidence="2 3" key="1">
    <citation type="journal article" date="2021" name="Genome Biol.">
        <title>AFLAP: assembly-free linkage analysis pipeline using k-mers from genome sequencing data.</title>
        <authorList>
            <person name="Fletcher K."/>
            <person name="Zhang L."/>
            <person name="Gil J."/>
            <person name="Han R."/>
            <person name="Cavanaugh K."/>
            <person name="Michelmore R."/>
        </authorList>
    </citation>
    <scope>NUCLEOTIDE SEQUENCE [LARGE SCALE GENOMIC DNA]</scope>
    <source>
        <strain evidence="2 3">SF5</strain>
    </source>
</reference>